<dbReference type="GO" id="GO:0046872">
    <property type="term" value="F:metal ion binding"/>
    <property type="evidence" value="ECO:0007669"/>
    <property type="project" value="UniProtKB-KW"/>
</dbReference>
<feature type="domain" description="Pyruvate carboxyltransferase" evidence="4">
    <location>
        <begin position="9"/>
        <end position="276"/>
    </location>
</feature>
<comment type="similarity">
    <text evidence="1">Belongs to the HMG-CoA lyase family.</text>
</comment>
<dbReference type="InterPro" id="IPR000891">
    <property type="entry name" value="PYR_CT"/>
</dbReference>
<dbReference type="PANTHER" id="PTHR42738:SF7">
    <property type="entry name" value="HYDROXYMETHYLGLUTARYL-COA LYASE"/>
    <property type="match status" value="1"/>
</dbReference>
<dbReference type="PANTHER" id="PTHR42738">
    <property type="entry name" value="HYDROXYMETHYLGLUTARYL-COA LYASE"/>
    <property type="match status" value="1"/>
</dbReference>
<protein>
    <submittedName>
        <fullName evidence="5">Hydroxymethylglutaryl-CoA lyase</fullName>
    </submittedName>
</protein>
<dbReference type="EMBL" id="RRCT01000007">
    <property type="protein sequence ID" value="RQW74870.1"/>
    <property type="molecule type" value="Genomic_DNA"/>
</dbReference>
<dbReference type="InterPro" id="IPR043594">
    <property type="entry name" value="HMGL"/>
</dbReference>
<dbReference type="NCBIfam" id="NF004283">
    <property type="entry name" value="PRK05692.1"/>
    <property type="match status" value="1"/>
</dbReference>
<dbReference type="GO" id="GO:0006552">
    <property type="term" value="P:L-leucine catabolic process"/>
    <property type="evidence" value="ECO:0007669"/>
    <property type="project" value="TreeGrafter"/>
</dbReference>
<evidence type="ECO:0000313" key="5">
    <source>
        <dbReference type="EMBL" id="RQW74870.1"/>
    </source>
</evidence>
<dbReference type="Pfam" id="PF00682">
    <property type="entry name" value="HMGL-like"/>
    <property type="match status" value="1"/>
</dbReference>
<dbReference type="OrthoDB" id="9784013at2"/>
<dbReference type="CDD" id="cd07938">
    <property type="entry name" value="DRE_TIM_HMGL"/>
    <property type="match status" value="1"/>
</dbReference>
<keyword evidence="2" id="KW-0479">Metal-binding</keyword>
<accession>A0A3N9UFC5</accession>
<dbReference type="GO" id="GO:0046951">
    <property type="term" value="P:ketone body biosynthetic process"/>
    <property type="evidence" value="ECO:0007669"/>
    <property type="project" value="TreeGrafter"/>
</dbReference>
<keyword evidence="6" id="KW-1185">Reference proteome</keyword>
<dbReference type="Gene3D" id="3.20.20.70">
    <property type="entry name" value="Aldolase class I"/>
    <property type="match status" value="1"/>
</dbReference>
<organism evidence="5 6">
    <name type="scientific">Lysinibacillus composti</name>
    <dbReference type="NCBI Taxonomy" id="720633"/>
    <lineage>
        <taxon>Bacteria</taxon>
        <taxon>Bacillati</taxon>
        <taxon>Bacillota</taxon>
        <taxon>Bacilli</taxon>
        <taxon>Bacillales</taxon>
        <taxon>Bacillaceae</taxon>
        <taxon>Lysinibacillus</taxon>
    </lineage>
</organism>
<keyword evidence="3 5" id="KW-0456">Lyase</keyword>
<evidence type="ECO:0000256" key="3">
    <source>
        <dbReference type="ARBA" id="ARBA00023239"/>
    </source>
</evidence>
<evidence type="ECO:0000256" key="1">
    <source>
        <dbReference type="ARBA" id="ARBA00009405"/>
    </source>
</evidence>
<dbReference type="FunFam" id="3.20.20.70:FF:000071">
    <property type="entry name" value="Hydroxymethylglutaryl-CoA lyase"/>
    <property type="match status" value="1"/>
</dbReference>
<evidence type="ECO:0000259" key="4">
    <source>
        <dbReference type="PROSITE" id="PS50991"/>
    </source>
</evidence>
<evidence type="ECO:0000313" key="6">
    <source>
        <dbReference type="Proteomes" id="UP000274033"/>
    </source>
</evidence>
<dbReference type="RefSeq" id="WP_124764294.1">
    <property type="nucleotide sequence ID" value="NZ_JAFBDY010000006.1"/>
</dbReference>
<comment type="caution">
    <text evidence="5">The sequence shown here is derived from an EMBL/GenBank/DDBJ whole genome shotgun (WGS) entry which is preliminary data.</text>
</comment>
<dbReference type="InterPro" id="IPR013785">
    <property type="entry name" value="Aldolase_TIM"/>
</dbReference>
<sequence length="316" mass="34621">MILELNDLIKVKDVGPRDGLQMEKAVIPTEDKIKLINDLSKTGVHGIQVTSVVHPKAVPQLADAEIVMKNIERHENVKYSVLVPNVRGAERAVLMLADEWELMHSVTESHCRSNGNKTVDESLKEHEKVVKIAHENNVTVQGGMATALGCPFEGRVPFERVLYTAEAYYSMGIRHIGVADTIGCADPKLVYTTMKRLIEKLPDVEFSLHLHNTRGMALANILAGINAGVRYFDASIGGLGGCPYAPGATGNVATEDLVHMLDLMNLQSGVDLNQLLTISKDVERLVGHQLESTIHRAGPSYQVHAAPTKQEKIENQ</sequence>
<evidence type="ECO:0000256" key="2">
    <source>
        <dbReference type="ARBA" id="ARBA00022723"/>
    </source>
</evidence>
<dbReference type="AlphaFoldDB" id="A0A3N9UFC5"/>
<proteinExistence type="inferred from homology"/>
<dbReference type="SUPFAM" id="SSF51569">
    <property type="entry name" value="Aldolase"/>
    <property type="match status" value="1"/>
</dbReference>
<dbReference type="GO" id="GO:0004419">
    <property type="term" value="F:hydroxymethylglutaryl-CoA lyase activity"/>
    <property type="evidence" value="ECO:0007669"/>
    <property type="project" value="TreeGrafter"/>
</dbReference>
<dbReference type="PROSITE" id="PS50991">
    <property type="entry name" value="PYR_CT"/>
    <property type="match status" value="1"/>
</dbReference>
<name>A0A3N9UFC5_9BACI</name>
<dbReference type="Proteomes" id="UP000274033">
    <property type="component" value="Unassembled WGS sequence"/>
</dbReference>
<reference evidence="5 6" key="1">
    <citation type="journal article" date="2013" name="J. Microbiol.">
        <title>Lysinibacillus chungkukjangi sp. nov., isolated from Chungkukjang, Korean fermented soybean food.</title>
        <authorList>
            <person name="Kim S.J."/>
            <person name="Jang Y.H."/>
            <person name="Hamada M."/>
            <person name="Ahn J.H."/>
            <person name="Weon H.Y."/>
            <person name="Suzuki K."/>
            <person name="Whang K.S."/>
            <person name="Kwon S.W."/>
        </authorList>
    </citation>
    <scope>NUCLEOTIDE SEQUENCE [LARGE SCALE GENOMIC DNA]</scope>
    <source>
        <strain evidence="5 6">MCCC 1A12701</strain>
    </source>
</reference>
<gene>
    <name evidence="5" type="ORF">EBB45_09765</name>
</gene>